<reference evidence="3" key="1">
    <citation type="submission" date="2016-11" db="UniProtKB">
        <authorList>
            <consortium name="WormBaseParasite"/>
        </authorList>
    </citation>
    <scope>IDENTIFICATION</scope>
</reference>
<accession>A0A1I7XGM9</accession>
<sequence>MFVWGLVCGLHGYNLTVRDQQNETDSILVYLNVEQDYDGSCVYALLPVLLALFRKVIPLACTSLALKRHKMVACVVCCGLELTQILWVINTIKIINNFLLNKTLFTGKPSVMVTPSNIVKAIHIVNILGEENSMIGEFHISDIQTLYCKLDCSGHGICSDATKECMCARFWMSNLIIFLINGMKHEDCAWSSIYFWIIVAVFSTIGASCFLFRRRSGIWSRVGRRKFKRRRRFLKHFFGFAYSLFTLSRYSVLHSDSEDDKKSQRIRNGHVILNRGQEDIFVGPRLAPLPIPHSSDSIDSESDDLLHKDRWEIQMKERTSTMNNHE</sequence>
<dbReference type="InterPro" id="IPR029865">
    <property type="entry name" value="KIAA0319-like"/>
</dbReference>
<dbReference type="WBParaSite" id="Hba_16633">
    <property type="protein sequence ID" value="Hba_16633"/>
    <property type="gene ID" value="Hba_16633"/>
</dbReference>
<dbReference type="GO" id="GO:0016020">
    <property type="term" value="C:membrane"/>
    <property type="evidence" value="ECO:0007669"/>
    <property type="project" value="TreeGrafter"/>
</dbReference>
<protein>
    <submittedName>
        <fullName evidence="3">GP46-like surface antigen</fullName>
    </submittedName>
</protein>
<keyword evidence="1" id="KW-0812">Transmembrane</keyword>
<keyword evidence="1" id="KW-1133">Transmembrane helix</keyword>
<evidence type="ECO:0000313" key="2">
    <source>
        <dbReference type="Proteomes" id="UP000095283"/>
    </source>
</evidence>
<dbReference type="PANTHER" id="PTHR46182:SF2">
    <property type="entry name" value="FI19480P1"/>
    <property type="match status" value="1"/>
</dbReference>
<evidence type="ECO:0000313" key="3">
    <source>
        <dbReference type="WBParaSite" id="Hba_16633"/>
    </source>
</evidence>
<keyword evidence="2" id="KW-1185">Reference proteome</keyword>
<dbReference type="GO" id="GO:0001764">
    <property type="term" value="P:neuron migration"/>
    <property type="evidence" value="ECO:0007669"/>
    <property type="project" value="TreeGrafter"/>
</dbReference>
<organism evidence="2 3">
    <name type="scientific">Heterorhabditis bacteriophora</name>
    <name type="common">Entomopathogenic nematode worm</name>
    <dbReference type="NCBI Taxonomy" id="37862"/>
    <lineage>
        <taxon>Eukaryota</taxon>
        <taxon>Metazoa</taxon>
        <taxon>Ecdysozoa</taxon>
        <taxon>Nematoda</taxon>
        <taxon>Chromadorea</taxon>
        <taxon>Rhabditida</taxon>
        <taxon>Rhabditina</taxon>
        <taxon>Rhabditomorpha</taxon>
        <taxon>Strongyloidea</taxon>
        <taxon>Heterorhabditidae</taxon>
        <taxon>Heterorhabditis</taxon>
    </lineage>
</organism>
<dbReference type="Proteomes" id="UP000095283">
    <property type="component" value="Unplaced"/>
</dbReference>
<dbReference type="AlphaFoldDB" id="A0A1I7XGM9"/>
<feature type="transmembrane region" description="Helical" evidence="1">
    <location>
        <begin position="233"/>
        <end position="252"/>
    </location>
</feature>
<name>A0A1I7XGM9_HETBA</name>
<dbReference type="GO" id="GO:0031410">
    <property type="term" value="C:cytoplasmic vesicle"/>
    <property type="evidence" value="ECO:0007669"/>
    <property type="project" value="TreeGrafter"/>
</dbReference>
<feature type="transmembrane region" description="Helical" evidence="1">
    <location>
        <begin position="193"/>
        <end position="212"/>
    </location>
</feature>
<dbReference type="PANTHER" id="PTHR46182">
    <property type="entry name" value="FI19480P1"/>
    <property type="match status" value="1"/>
</dbReference>
<evidence type="ECO:0000256" key="1">
    <source>
        <dbReference type="SAM" id="Phobius"/>
    </source>
</evidence>
<proteinExistence type="predicted"/>
<keyword evidence="1" id="KW-0472">Membrane</keyword>